<keyword evidence="7 13" id="KW-0067">ATP-binding</keyword>
<dbReference type="InterPro" id="IPR013155">
    <property type="entry name" value="M/V/L/I-tRNA-synth_anticd-bd"/>
</dbReference>
<dbReference type="SUPFAM" id="SSF52374">
    <property type="entry name" value="Nucleotidylyl transferase"/>
    <property type="match status" value="1"/>
</dbReference>
<dbReference type="OrthoDB" id="10264412at2759"/>
<sequence>MNRILLGNRNSLSRLDAISLGNSKISQNYYHTKSINSISFNAFRSTQAPIHKTRYYQFQNLFKKSYAKVPDSEKNDTNNPYSHTLKLPKTDFPLRANAAQREKQFRSNISDKLYEWQLKNNTGDLFVLHDGPPYANGDLHIGHFLNKTLKDIINRYQILKGKRVKYVPGWDCHGLPIEVKALEKIKTNKEKRDPKTVRKYAEKLARSTVEKQKRDFKEWAIIGDWDNAYKTLDVDFEIRELNVFREIMKKGLIFRKNSPVYWSPSSKTALAESELEYDDSFISKSVYVKYEAEKQMNEKFGIPSSEKLYFLIWTTTPWTLPANRAISVNPEMEYIVLGVKNNNETIEHYVVAKELHHKIKEIAGENCFITSNQTLKGKNLDQASYKGIFSDESYSVLLADYVSAATGTGLVHTAPGHGKDDYELCSSLGMDPYSPVDENGNFTDSAGEFLSGKFVLGEGNETVINHLRETGFLFHFHDYKHSYPLDWRTKKPIIQRSTPQWFIDISNIKNDVLESLKKVNTVPESSRRRLVSFVKSRTQWCISRQRPWGTPIPALFEEGTDEPLMTLESVDYIIEKMKEFNGSSAWWNLEAEELLAPKYRNNGKKYYKRYDTMDVWFDSGTSWTLFPEKIGIKNNDGKFVADVYLEGSDQHRGWFQSSLITSNAIQGVAPYKTLYTHGFLLDENGIKMSKSIGNTVQPSEVINGSNANGNKKPGYGVDVLRLWVGMHDSSSDMQIGPQIISNVSQTMRKIRGTFRFLLSNLNDFGEDKLVPYDNLLPIDKFALDELYKTINSIEKSFDEFMFYQGTHSMIIFINTFLSSLYFDTIKDRLYADHPTSNSRLSAQTTCHHILRNLVTAISPITPHFSQEVFEFYKPHFKEFSEEFSIFTSKFNNTMKEWDNFAISEEWTFLKNIRNVTNQAIEQLRQQKIIGSSLDTVLEIYVEKESSTEKALMNNEKYLDNFFIVSGVKLLDKNSLNSTPVYGIAYSEFQNNKDQCVVIAKKSSMHKCPRCWKLASQSNNQLCHRCETVVAV</sequence>
<evidence type="ECO:0000256" key="12">
    <source>
        <dbReference type="ARBA" id="ARBA00068280"/>
    </source>
</evidence>
<feature type="domain" description="Methionyl/Valyl/Leucyl/Isoleucyl-tRNA synthetase anticodon-binding" evidence="15">
    <location>
        <begin position="779"/>
        <end position="935"/>
    </location>
</feature>
<name>A0A2T9Y219_9FUNG</name>
<dbReference type="AlphaFoldDB" id="A0A2T9Y219"/>
<dbReference type="Gene3D" id="1.10.10.830">
    <property type="entry name" value="Ile-tRNA synthetase CP2 domain-like"/>
    <property type="match status" value="1"/>
</dbReference>
<dbReference type="GO" id="GO:0005739">
    <property type="term" value="C:mitochondrion"/>
    <property type="evidence" value="ECO:0007669"/>
    <property type="project" value="UniProtKB-SubCell"/>
</dbReference>
<keyword evidence="8 13" id="KW-0648">Protein biosynthesis</keyword>
<dbReference type="SUPFAM" id="SSF47323">
    <property type="entry name" value="Anticodon-binding domain of a subclass of class I aminoacyl-tRNA synthetases"/>
    <property type="match status" value="1"/>
</dbReference>
<evidence type="ECO:0000256" key="6">
    <source>
        <dbReference type="ARBA" id="ARBA00022741"/>
    </source>
</evidence>
<reference evidence="16 17" key="1">
    <citation type="journal article" date="2018" name="MBio">
        <title>Comparative Genomics Reveals the Core Gene Toolbox for the Fungus-Insect Symbiosis.</title>
        <authorList>
            <person name="Wang Y."/>
            <person name="Stata M."/>
            <person name="Wang W."/>
            <person name="Stajich J.E."/>
            <person name="White M.M."/>
            <person name="Moncalvo J.M."/>
        </authorList>
    </citation>
    <scope>NUCLEOTIDE SEQUENCE [LARGE SCALE GENOMIC DNA]</scope>
    <source>
        <strain evidence="16 17">AUS-77-4</strain>
    </source>
</reference>
<dbReference type="HAMAP" id="MF_02002">
    <property type="entry name" value="Ile_tRNA_synth_type1"/>
    <property type="match status" value="1"/>
</dbReference>
<evidence type="ECO:0000313" key="17">
    <source>
        <dbReference type="Proteomes" id="UP000245699"/>
    </source>
</evidence>
<dbReference type="InterPro" id="IPR033708">
    <property type="entry name" value="Anticodon_Ile_BEm"/>
</dbReference>
<comment type="subcellular location">
    <subcellularLocation>
        <location evidence="2">Cytoplasm</location>
    </subcellularLocation>
    <subcellularLocation>
        <location evidence="1">Mitochondrion</location>
    </subcellularLocation>
</comment>
<organism evidence="16 17">
    <name type="scientific">Furculomyces boomerangus</name>
    <dbReference type="NCBI Taxonomy" id="61424"/>
    <lineage>
        <taxon>Eukaryota</taxon>
        <taxon>Fungi</taxon>
        <taxon>Fungi incertae sedis</taxon>
        <taxon>Zoopagomycota</taxon>
        <taxon>Kickxellomycotina</taxon>
        <taxon>Harpellomycetes</taxon>
        <taxon>Harpellales</taxon>
        <taxon>Harpellaceae</taxon>
        <taxon>Furculomyces</taxon>
    </lineage>
</organism>
<dbReference type="PANTHER" id="PTHR42765">
    <property type="entry name" value="SOLEUCYL-TRNA SYNTHETASE"/>
    <property type="match status" value="1"/>
</dbReference>
<evidence type="ECO:0000256" key="11">
    <source>
        <dbReference type="ARBA" id="ARBA00048359"/>
    </source>
</evidence>
<evidence type="ECO:0000256" key="9">
    <source>
        <dbReference type="ARBA" id="ARBA00023146"/>
    </source>
</evidence>
<evidence type="ECO:0000259" key="14">
    <source>
        <dbReference type="Pfam" id="PF00133"/>
    </source>
</evidence>
<protein>
    <recommendedName>
        <fullName evidence="12">Isoleucine--tRNA ligase, mitochondrial</fullName>
        <ecNumber evidence="4">6.1.1.5</ecNumber>
    </recommendedName>
    <alternativeName>
        <fullName evidence="10">Isoleucyl-tRNA synthetase</fullName>
    </alternativeName>
</protein>
<dbReference type="InterPro" id="IPR009008">
    <property type="entry name" value="Val/Leu/Ile-tRNA-synth_edit"/>
</dbReference>
<feature type="domain" description="Aminoacyl-tRNA synthetase class Ia" evidence="14">
    <location>
        <begin position="113"/>
        <end position="735"/>
    </location>
</feature>
<dbReference type="InterPro" id="IPR023585">
    <property type="entry name" value="Ile-tRNA-ligase_type1"/>
</dbReference>
<dbReference type="InterPro" id="IPR050081">
    <property type="entry name" value="Ile-tRNA_ligase"/>
</dbReference>
<dbReference type="EMBL" id="MBFT01000926">
    <property type="protein sequence ID" value="PVU86368.1"/>
    <property type="molecule type" value="Genomic_DNA"/>
</dbReference>
<dbReference type="FunFam" id="3.40.50.620:FF:000111">
    <property type="entry name" value="Mitochondrial isoleucyl-tRNA synthetase"/>
    <property type="match status" value="1"/>
</dbReference>
<dbReference type="GO" id="GO:0032543">
    <property type="term" value="P:mitochondrial translation"/>
    <property type="evidence" value="ECO:0007669"/>
    <property type="project" value="TreeGrafter"/>
</dbReference>
<dbReference type="InterPro" id="IPR002301">
    <property type="entry name" value="Ile-tRNA-ligase"/>
</dbReference>
<dbReference type="GO" id="GO:0005524">
    <property type="term" value="F:ATP binding"/>
    <property type="evidence" value="ECO:0007669"/>
    <property type="project" value="UniProtKB-KW"/>
</dbReference>
<dbReference type="EC" id="6.1.1.5" evidence="4"/>
<comment type="caution">
    <text evidence="16">The sequence shown here is derived from an EMBL/GenBank/DDBJ whole genome shotgun (WGS) entry which is preliminary data.</text>
</comment>
<comment type="catalytic activity">
    <reaction evidence="11">
        <text>tRNA(Ile) + L-isoleucine + ATP = L-isoleucyl-tRNA(Ile) + AMP + diphosphate</text>
        <dbReference type="Rhea" id="RHEA:11060"/>
        <dbReference type="Rhea" id="RHEA-COMP:9666"/>
        <dbReference type="Rhea" id="RHEA-COMP:9695"/>
        <dbReference type="ChEBI" id="CHEBI:30616"/>
        <dbReference type="ChEBI" id="CHEBI:33019"/>
        <dbReference type="ChEBI" id="CHEBI:58045"/>
        <dbReference type="ChEBI" id="CHEBI:78442"/>
        <dbReference type="ChEBI" id="CHEBI:78528"/>
        <dbReference type="ChEBI" id="CHEBI:456215"/>
        <dbReference type="EC" id="6.1.1.5"/>
    </reaction>
</comment>
<dbReference type="Pfam" id="PF00133">
    <property type="entry name" value="tRNA-synt_1"/>
    <property type="match status" value="1"/>
</dbReference>
<evidence type="ECO:0000259" key="15">
    <source>
        <dbReference type="Pfam" id="PF08264"/>
    </source>
</evidence>
<dbReference type="InterPro" id="IPR009080">
    <property type="entry name" value="tRNAsynth_Ia_anticodon-bd"/>
</dbReference>
<evidence type="ECO:0000256" key="5">
    <source>
        <dbReference type="ARBA" id="ARBA00022598"/>
    </source>
</evidence>
<evidence type="ECO:0000256" key="3">
    <source>
        <dbReference type="ARBA" id="ARBA00005594"/>
    </source>
</evidence>
<evidence type="ECO:0000256" key="10">
    <source>
        <dbReference type="ARBA" id="ARBA00032665"/>
    </source>
</evidence>
<evidence type="ECO:0000256" key="13">
    <source>
        <dbReference type="RuleBase" id="RU363035"/>
    </source>
</evidence>
<evidence type="ECO:0000256" key="1">
    <source>
        <dbReference type="ARBA" id="ARBA00004173"/>
    </source>
</evidence>
<dbReference type="PROSITE" id="PS00178">
    <property type="entry name" value="AA_TRNA_LIGASE_I"/>
    <property type="match status" value="1"/>
</dbReference>
<keyword evidence="6 13" id="KW-0547">Nucleotide-binding</keyword>
<comment type="similarity">
    <text evidence="3 13">Belongs to the class-I aminoacyl-tRNA synthetase family.</text>
</comment>
<dbReference type="STRING" id="61424.A0A2T9Y219"/>
<keyword evidence="17" id="KW-1185">Reference proteome</keyword>
<dbReference type="Gene3D" id="3.90.740.10">
    <property type="entry name" value="Valyl/Leucyl/Isoleucyl-tRNA synthetase, editing domain"/>
    <property type="match status" value="1"/>
</dbReference>
<dbReference type="NCBIfam" id="TIGR00392">
    <property type="entry name" value="ileS"/>
    <property type="match status" value="1"/>
</dbReference>
<dbReference type="GO" id="GO:0006428">
    <property type="term" value="P:isoleucyl-tRNA aminoacylation"/>
    <property type="evidence" value="ECO:0007669"/>
    <property type="project" value="InterPro"/>
</dbReference>
<evidence type="ECO:0000256" key="2">
    <source>
        <dbReference type="ARBA" id="ARBA00004496"/>
    </source>
</evidence>
<proteinExistence type="inferred from homology"/>
<dbReference type="GO" id="GO:0002161">
    <property type="term" value="F:aminoacyl-tRNA deacylase activity"/>
    <property type="evidence" value="ECO:0007669"/>
    <property type="project" value="InterPro"/>
</dbReference>
<dbReference type="CDD" id="cd00818">
    <property type="entry name" value="IleRS_core"/>
    <property type="match status" value="1"/>
</dbReference>
<evidence type="ECO:0000256" key="8">
    <source>
        <dbReference type="ARBA" id="ARBA00022917"/>
    </source>
</evidence>
<dbReference type="InterPro" id="IPR001412">
    <property type="entry name" value="aa-tRNA-synth_I_CS"/>
</dbReference>
<keyword evidence="9 13" id="KW-0030">Aminoacyl-tRNA synthetase</keyword>
<dbReference type="GO" id="GO:0004822">
    <property type="term" value="F:isoleucine-tRNA ligase activity"/>
    <property type="evidence" value="ECO:0007669"/>
    <property type="project" value="UniProtKB-EC"/>
</dbReference>
<dbReference type="Gene3D" id="1.10.730.20">
    <property type="match status" value="1"/>
</dbReference>
<dbReference type="SUPFAM" id="SSF50677">
    <property type="entry name" value="ValRS/IleRS/LeuRS editing domain"/>
    <property type="match status" value="1"/>
</dbReference>
<gene>
    <name evidence="16" type="ORF">BB559_006541</name>
</gene>
<dbReference type="GO" id="GO:0000049">
    <property type="term" value="F:tRNA binding"/>
    <property type="evidence" value="ECO:0007669"/>
    <property type="project" value="InterPro"/>
</dbReference>
<keyword evidence="5 13" id="KW-0436">Ligase</keyword>
<dbReference type="Pfam" id="PF08264">
    <property type="entry name" value="Anticodon_1"/>
    <property type="match status" value="1"/>
</dbReference>
<evidence type="ECO:0000256" key="7">
    <source>
        <dbReference type="ARBA" id="ARBA00022840"/>
    </source>
</evidence>
<dbReference type="InterPro" id="IPR014729">
    <property type="entry name" value="Rossmann-like_a/b/a_fold"/>
</dbReference>
<dbReference type="Gene3D" id="3.40.50.620">
    <property type="entry name" value="HUPs"/>
    <property type="match status" value="2"/>
</dbReference>
<dbReference type="PANTHER" id="PTHR42765:SF1">
    <property type="entry name" value="ISOLEUCINE--TRNA LIGASE, MITOCHONDRIAL"/>
    <property type="match status" value="1"/>
</dbReference>
<evidence type="ECO:0000256" key="4">
    <source>
        <dbReference type="ARBA" id="ARBA00013165"/>
    </source>
</evidence>
<dbReference type="CDD" id="cd07960">
    <property type="entry name" value="Anticodon_Ia_Ile_BEm"/>
    <property type="match status" value="1"/>
</dbReference>
<accession>A0A2T9Y219</accession>
<dbReference type="InterPro" id="IPR002300">
    <property type="entry name" value="aa-tRNA-synth_Ia"/>
</dbReference>
<evidence type="ECO:0000313" key="16">
    <source>
        <dbReference type="EMBL" id="PVU86368.1"/>
    </source>
</evidence>
<dbReference type="PRINTS" id="PR00984">
    <property type="entry name" value="TRNASYNTHILE"/>
</dbReference>
<dbReference type="Proteomes" id="UP000245699">
    <property type="component" value="Unassembled WGS sequence"/>
</dbReference>